<dbReference type="RefSeq" id="WP_163571549.1">
    <property type="nucleotide sequence ID" value="NZ_BAAANY010000019.1"/>
</dbReference>
<dbReference type="PANTHER" id="PTHR43252:SF6">
    <property type="entry name" value="NEGATIVE TRANSCRIPTION REGULATOR PADR"/>
    <property type="match status" value="1"/>
</dbReference>
<accession>A0ABN2HQS9</accession>
<evidence type="ECO:0000313" key="3">
    <source>
        <dbReference type="EMBL" id="GAA1691929.1"/>
    </source>
</evidence>
<dbReference type="InterPro" id="IPR036388">
    <property type="entry name" value="WH-like_DNA-bd_sf"/>
</dbReference>
<dbReference type="InterPro" id="IPR005149">
    <property type="entry name" value="Tscrpt_reg_PadR_N"/>
</dbReference>
<feature type="domain" description="Transcription regulator PadR N-terminal" evidence="1">
    <location>
        <begin position="7"/>
        <end position="78"/>
    </location>
</feature>
<dbReference type="InterPro" id="IPR018309">
    <property type="entry name" value="Tscrpt_reg_PadR_C"/>
</dbReference>
<keyword evidence="4" id="KW-1185">Reference proteome</keyword>
<evidence type="ECO:0000259" key="1">
    <source>
        <dbReference type="Pfam" id="PF03551"/>
    </source>
</evidence>
<dbReference type="InterPro" id="IPR036390">
    <property type="entry name" value="WH_DNA-bd_sf"/>
</dbReference>
<dbReference type="PANTHER" id="PTHR43252">
    <property type="entry name" value="TRANSCRIPTIONAL REGULATOR YQJI"/>
    <property type="match status" value="1"/>
</dbReference>
<sequence length="179" mass="20392">MSLRHALLGLLAEGPASGYDLTKQFEGSLMQWAWHTTHSHVYPELRRMTEDELVEVVATASRGRKTYGITDPGRQELRRWLLADPLTEEAVRSEAALRMFLLGNLEPAEAIKILQDYADRTTQRLETMQAQINQAPAQWRDNPFAVGRLVAERGLRTLPAVRDWALWCIEQLSQAQRPS</sequence>
<dbReference type="Pfam" id="PF03551">
    <property type="entry name" value="PadR"/>
    <property type="match status" value="1"/>
</dbReference>
<comment type="caution">
    <text evidence="3">The sequence shown here is derived from an EMBL/GenBank/DDBJ whole genome shotgun (WGS) entry which is preliminary data.</text>
</comment>
<feature type="domain" description="Transcription regulator PadR C-terminal" evidence="2">
    <location>
        <begin position="91"/>
        <end position="172"/>
    </location>
</feature>
<dbReference type="Proteomes" id="UP001500618">
    <property type="component" value="Unassembled WGS sequence"/>
</dbReference>
<evidence type="ECO:0000313" key="4">
    <source>
        <dbReference type="Proteomes" id="UP001500618"/>
    </source>
</evidence>
<organism evidence="3 4">
    <name type="scientific">Fodinicola feengrottensis</name>
    <dbReference type="NCBI Taxonomy" id="435914"/>
    <lineage>
        <taxon>Bacteria</taxon>
        <taxon>Bacillati</taxon>
        <taxon>Actinomycetota</taxon>
        <taxon>Actinomycetes</taxon>
        <taxon>Mycobacteriales</taxon>
        <taxon>Fodinicola</taxon>
    </lineage>
</organism>
<dbReference type="SUPFAM" id="SSF46785">
    <property type="entry name" value="Winged helix' DNA-binding domain"/>
    <property type="match status" value="1"/>
</dbReference>
<proteinExistence type="predicted"/>
<evidence type="ECO:0000259" key="2">
    <source>
        <dbReference type="Pfam" id="PF10400"/>
    </source>
</evidence>
<dbReference type="Pfam" id="PF10400">
    <property type="entry name" value="Vir_act_alpha_C"/>
    <property type="match status" value="1"/>
</dbReference>
<reference evidence="3 4" key="1">
    <citation type="journal article" date="2019" name="Int. J. Syst. Evol. Microbiol.">
        <title>The Global Catalogue of Microorganisms (GCM) 10K type strain sequencing project: providing services to taxonomists for standard genome sequencing and annotation.</title>
        <authorList>
            <consortium name="The Broad Institute Genomics Platform"/>
            <consortium name="The Broad Institute Genome Sequencing Center for Infectious Disease"/>
            <person name="Wu L."/>
            <person name="Ma J."/>
        </authorList>
    </citation>
    <scope>NUCLEOTIDE SEQUENCE [LARGE SCALE GENOMIC DNA]</scope>
    <source>
        <strain evidence="3 4">JCM 14718</strain>
    </source>
</reference>
<protein>
    <submittedName>
        <fullName evidence="3">Helix-turn-helix transcriptional regulator</fullName>
    </submittedName>
</protein>
<dbReference type="Gene3D" id="1.10.10.10">
    <property type="entry name" value="Winged helix-like DNA-binding domain superfamily/Winged helix DNA-binding domain"/>
    <property type="match status" value="1"/>
</dbReference>
<gene>
    <name evidence="3" type="ORF">GCM10009765_46650</name>
</gene>
<dbReference type="EMBL" id="BAAANY010000019">
    <property type="protein sequence ID" value="GAA1691929.1"/>
    <property type="molecule type" value="Genomic_DNA"/>
</dbReference>
<name>A0ABN2HQS9_9ACTN</name>